<keyword evidence="1" id="KW-0472">Membrane</keyword>
<evidence type="ECO:0000313" key="3">
    <source>
        <dbReference type="Proteomes" id="UP001233360"/>
    </source>
</evidence>
<feature type="transmembrane region" description="Helical" evidence="1">
    <location>
        <begin position="43"/>
        <end position="62"/>
    </location>
</feature>
<reference evidence="2 3" key="1">
    <citation type="submission" date="2023-07" db="EMBL/GenBank/DDBJ databases">
        <title>Functional and genomic diversity of the sorghum phyllosphere microbiome.</title>
        <authorList>
            <person name="Shade A."/>
        </authorList>
    </citation>
    <scope>NUCLEOTIDE SEQUENCE [LARGE SCALE GENOMIC DNA]</scope>
    <source>
        <strain evidence="2 3">SORGH_AS_0887</strain>
    </source>
</reference>
<evidence type="ECO:0000313" key="2">
    <source>
        <dbReference type="EMBL" id="MDQ1207628.1"/>
    </source>
</evidence>
<name>A0ABU0UTJ5_ACIBI</name>
<comment type="caution">
    <text evidence="2">The sequence shown here is derived from an EMBL/GenBank/DDBJ whole genome shotgun (WGS) entry which is preliminary data.</text>
</comment>
<feature type="transmembrane region" description="Helical" evidence="1">
    <location>
        <begin position="124"/>
        <end position="143"/>
    </location>
</feature>
<sequence>MNMHWIVLSRLLGQTNNLLLSGYVAFIVSTTLLLFYGASSLQYWLLLTLNFLALFIHHYVSLRVKFDGDLLQSLLQYQLSQKISSDQLTQQFDQTMLDLKLMPVSKTGRSWDNRFKGCLKLFKIQILLLIIQYILLIVLIGLFSEY</sequence>
<feature type="transmembrane region" description="Helical" evidence="1">
    <location>
        <begin position="18"/>
        <end position="37"/>
    </location>
</feature>
<organism evidence="2 3">
    <name type="scientific">Acinetobacter baylyi</name>
    <dbReference type="NCBI Taxonomy" id="202950"/>
    <lineage>
        <taxon>Bacteria</taxon>
        <taxon>Pseudomonadati</taxon>
        <taxon>Pseudomonadota</taxon>
        <taxon>Gammaproteobacteria</taxon>
        <taxon>Moraxellales</taxon>
        <taxon>Moraxellaceae</taxon>
        <taxon>Acinetobacter</taxon>
    </lineage>
</organism>
<gene>
    <name evidence="2" type="ORF">QE380_000551</name>
</gene>
<proteinExistence type="predicted"/>
<dbReference type="Proteomes" id="UP001233360">
    <property type="component" value="Unassembled WGS sequence"/>
</dbReference>
<accession>A0ABU0UTJ5</accession>
<keyword evidence="1" id="KW-0812">Transmembrane</keyword>
<keyword evidence="1" id="KW-1133">Transmembrane helix</keyword>
<dbReference type="EMBL" id="JAUTBK010000002">
    <property type="protein sequence ID" value="MDQ1207628.1"/>
    <property type="molecule type" value="Genomic_DNA"/>
</dbReference>
<evidence type="ECO:0000256" key="1">
    <source>
        <dbReference type="SAM" id="Phobius"/>
    </source>
</evidence>
<keyword evidence="3" id="KW-1185">Reference proteome</keyword>
<dbReference type="RefSeq" id="WP_120429840.1">
    <property type="nucleotide sequence ID" value="NZ_JAUTBK010000002.1"/>
</dbReference>
<protein>
    <submittedName>
        <fullName evidence="2">Uncharacterized protein</fullName>
    </submittedName>
</protein>